<reference evidence="1" key="1">
    <citation type="submission" date="2025-08" db="UniProtKB">
        <authorList>
            <consortium name="Ensembl"/>
        </authorList>
    </citation>
    <scope>IDENTIFICATION</scope>
</reference>
<dbReference type="AlphaFoldDB" id="A0A8C8RTX5"/>
<protein>
    <submittedName>
        <fullName evidence="1">Uncharacterized protein</fullName>
    </submittedName>
</protein>
<reference evidence="1" key="2">
    <citation type="submission" date="2025-09" db="UniProtKB">
        <authorList>
            <consortium name="Ensembl"/>
        </authorList>
    </citation>
    <scope>IDENTIFICATION</scope>
</reference>
<organism evidence="1 2">
    <name type="scientific">Pelusios castaneus</name>
    <name type="common">West African mud turtle</name>
    <dbReference type="NCBI Taxonomy" id="367368"/>
    <lineage>
        <taxon>Eukaryota</taxon>
        <taxon>Metazoa</taxon>
        <taxon>Chordata</taxon>
        <taxon>Craniata</taxon>
        <taxon>Vertebrata</taxon>
        <taxon>Euteleostomi</taxon>
        <taxon>Archelosauria</taxon>
        <taxon>Testudinata</taxon>
        <taxon>Testudines</taxon>
        <taxon>Pleurodira</taxon>
        <taxon>Pelomedusidae</taxon>
        <taxon>Pelusios</taxon>
    </lineage>
</organism>
<keyword evidence="2" id="KW-1185">Reference proteome</keyword>
<evidence type="ECO:0000313" key="2">
    <source>
        <dbReference type="Proteomes" id="UP000694393"/>
    </source>
</evidence>
<dbReference type="Ensembl" id="ENSPCET00000010367.1">
    <property type="protein sequence ID" value="ENSPCEP00000010028.1"/>
    <property type="gene ID" value="ENSPCEG00000007972.1"/>
</dbReference>
<sequence>MPRHQDTNNMPTIEQKRDPLFPIYLPLQIFDDEEYDCRTPEEWLLLGLEPEHQDRKPVPGKALLPTDDLLGNEDPKSHELIYTWVSVGVLDYDRKTKLYLVHKTNVRGMVRDEEGRPILNGGVTPEGRAPLMPCQYWVPRVRLLFLAEDPRVFAQRVVSANTLRKKTQALLRYNLYVDCMPVDGLRTIDEKSLCRMKMLAMSTSHLRKETRVLNCLQCLEKEVSLDYERTMNKIIFDGVVTSKPQTFFYVTLPEKEEEKVPERGMGSGGESWATIGLQGTFCEIISSLLWDAFRHKLVRIYNARRYTSW</sequence>
<evidence type="ECO:0000313" key="1">
    <source>
        <dbReference type="Ensembl" id="ENSPCEP00000010028.1"/>
    </source>
</evidence>
<dbReference type="Proteomes" id="UP000694393">
    <property type="component" value="Unplaced"/>
</dbReference>
<name>A0A8C8RTX5_9SAUR</name>
<accession>A0A8C8RTX5</accession>
<proteinExistence type="predicted"/>